<evidence type="ECO:0000313" key="1">
    <source>
        <dbReference type="EMBL" id="SVB64707.1"/>
    </source>
</evidence>
<reference evidence="1" key="1">
    <citation type="submission" date="2018-05" db="EMBL/GenBank/DDBJ databases">
        <authorList>
            <person name="Lanie J.A."/>
            <person name="Ng W.-L."/>
            <person name="Kazmierczak K.M."/>
            <person name="Andrzejewski T.M."/>
            <person name="Davidsen T.M."/>
            <person name="Wayne K.J."/>
            <person name="Tettelin H."/>
            <person name="Glass J.I."/>
            <person name="Rusch D."/>
            <person name="Podicherti R."/>
            <person name="Tsui H.-C.T."/>
            <person name="Winkler M.E."/>
        </authorList>
    </citation>
    <scope>NUCLEOTIDE SEQUENCE</scope>
</reference>
<dbReference type="AlphaFoldDB" id="A0A382FRE5"/>
<gene>
    <name evidence="1" type="ORF">METZ01_LOCUS217561</name>
</gene>
<protein>
    <submittedName>
        <fullName evidence="1">Uncharacterized protein</fullName>
    </submittedName>
</protein>
<name>A0A382FRE5_9ZZZZ</name>
<organism evidence="1">
    <name type="scientific">marine metagenome</name>
    <dbReference type="NCBI Taxonomy" id="408172"/>
    <lineage>
        <taxon>unclassified sequences</taxon>
        <taxon>metagenomes</taxon>
        <taxon>ecological metagenomes</taxon>
    </lineage>
</organism>
<accession>A0A382FRE5</accession>
<dbReference type="EMBL" id="UINC01051035">
    <property type="protein sequence ID" value="SVB64707.1"/>
    <property type="molecule type" value="Genomic_DNA"/>
</dbReference>
<sequence>MFIGVNMFNPLKMAGDLKNVEKMLKPALEEFMKDSGFIKKSELEKLEKRIIELEKIINK</sequence>
<proteinExistence type="predicted"/>